<dbReference type="InterPro" id="IPR005835">
    <property type="entry name" value="NTP_transferase_dom"/>
</dbReference>
<dbReference type="Gene3D" id="3.90.550.10">
    <property type="entry name" value="Spore Coat Polysaccharide Biosynthesis Protein SpsA, Chain A"/>
    <property type="match status" value="1"/>
</dbReference>
<dbReference type="PANTHER" id="PTHR22572">
    <property type="entry name" value="SUGAR-1-PHOSPHATE GUANYL TRANSFERASE"/>
    <property type="match status" value="1"/>
</dbReference>
<keyword evidence="3" id="KW-1185">Reference proteome</keyword>
<dbReference type="Proteomes" id="UP000016887">
    <property type="component" value="Chromosome"/>
</dbReference>
<feature type="domain" description="Nucleotidyl transferase" evidence="1">
    <location>
        <begin position="7"/>
        <end position="237"/>
    </location>
</feature>
<dbReference type="eggNOG" id="arCOG00663">
    <property type="taxonomic scope" value="Archaea"/>
</dbReference>
<protein>
    <submittedName>
        <fullName evidence="2">Sugar-phosphate nucleotidyl transferase</fullName>
    </submittedName>
</protein>
<evidence type="ECO:0000313" key="2">
    <source>
        <dbReference type="EMBL" id="BAN89662.1"/>
    </source>
</evidence>
<dbReference type="GeneID" id="17109732"/>
<reference evidence="2 3" key="1">
    <citation type="journal article" date="2013" name="Appl. Environ. Microbiol.">
        <title>Variation of the Virus-Related Elements within Syntenic Genomes of the Hyperthermophilic Archaeon Aeropyrum.</title>
        <authorList>
            <person name="Daifuku T."/>
            <person name="Yoshida T."/>
            <person name="Kitamura T."/>
            <person name="Kawaichi S."/>
            <person name="Inoue T."/>
            <person name="Nomura K."/>
            <person name="Yoshida Y."/>
            <person name="Kuno S."/>
            <person name="Sako Y."/>
        </authorList>
    </citation>
    <scope>NUCLEOTIDE SEQUENCE [LARGE SCALE GENOMIC DNA]</scope>
    <source>
        <strain evidence="2 3">SY1</strain>
    </source>
</reference>
<dbReference type="EMBL" id="AP012489">
    <property type="protein sequence ID" value="BAN89662.1"/>
    <property type="molecule type" value="Genomic_DNA"/>
</dbReference>
<evidence type="ECO:0000313" key="3">
    <source>
        <dbReference type="Proteomes" id="UP000016887"/>
    </source>
</evidence>
<evidence type="ECO:0000259" key="1">
    <source>
        <dbReference type="Pfam" id="PF00483"/>
    </source>
</evidence>
<accession>U3T834</accession>
<dbReference type="SUPFAM" id="SSF53448">
    <property type="entry name" value="Nucleotide-diphospho-sugar transferases"/>
    <property type="match status" value="1"/>
</dbReference>
<dbReference type="InterPro" id="IPR029044">
    <property type="entry name" value="Nucleotide-diphossugar_trans"/>
</dbReference>
<dbReference type="GO" id="GO:0016740">
    <property type="term" value="F:transferase activity"/>
    <property type="evidence" value="ECO:0007669"/>
    <property type="project" value="UniProtKB-KW"/>
</dbReference>
<dbReference type="AlphaFoldDB" id="U3T834"/>
<dbReference type="STRING" id="1198449.ACAM_0193"/>
<keyword evidence="2" id="KW-0808">Transferase</keyword>
<dbReference type="Pfam" id="PF00483">
    <property type="entry name" value="NTP_transferase"/>
    <property type="match status" value="1"/>
</dbReference>
<dbReference type="KEGG" id="acj:ACAM_0193"/>
<sequence>MSTPRIALILAGGKGRRFRPYTDLIPKPMIPLGRSEKPLLEYVVKMLSLQGVENIVLLVGYKWRYIYNYFGRGEKLGVKIDYSIDDEKYSGTGGSVLKALENGKVAEDDFLVWYGDIIAEVSLDSMYKLHKSLSASATLAVAEKYQVPVGVVRTGGAGVIESVEEKPWIDVNVFIGIAVFSKSSFMETAKHLGTSFDIMGDMMPILVRRARAVAYIHNGPWFDVGSLERYEKLREDVISRLEQKLFPENT</sequence>
<dbReference type="CDD" id="cd04181">
    <property type="entry name" value="NTP_transferase"/>
    <property type="match status" value="1"/>
</dbReference>
<organism evidence="2 3">
    <name type="scientific">Aeropyrum camini SY1 = JCM 12091</name>
    <dbReference type="NCBI Taxonomy" id="1198449"/>
    <lineage>
        <taxon>Archaea</taxon>
        <taxon>Thermoproteota</taxon>
        <taxon>Thermoprotei</taxon>
        <taxon>Desulfurococcales</taxon>
        <taxon>Desulfurococcaceae</taxon>
        <taxon>Aeropyrum</taxon>
    </lineage>
</organism>
<name>U3T834_9CREN</name>
<proteinExistence type="predicted"/>
<dbReference type="RefSeq" id="WP_022540942.1">
    <property type="nucleotide sequence ID" value="NC_022521.1"/>
</dbReference>
<gene>
    <name evidence="2" type="ORF">ACAM_0193</name>
</gene>
<dbReference type="InterPro" id="IPR050486">
    <property type="entry name" value="Mannose-1P_guanyltransferase"/>
</dbReference>